<evidence type="ECO:0000313" key="14">
    <source>
        <dbReference type="Proteomes" id="UP000808372"/>
    </source>
</evidence>
<dbReference type="Gene3D" id="1.20.1070.10">
    <property type="entry name" value="Rhodopsin 7-helix transmembrane proteins"/>
    <property type="match status" value="1"/>
</dbReference>
<dbReference type="RefSeq" id="XP_038818098.1">
    <property type="nucleotide sequence ID" value="XM_038962170.1"/>
</dbReference>
<evidence type="ECO:0000256" key="1">
    <source>
        <dbReference type="ARBA" id="ARBA00004651"/>
    </source>
</evidence>
<evidence type="ECO:0000256" key="2">
    <source>
        <dbReference type="ARBA" id="ARBA00022475"/>
    </source>
</evidence>
<dbReference type="PANTHER" id="PTHR24242">
    <property type="entry name" value="G-PROTEIN COUPLED RECEPTOR"/>
    <property type="match status" value="1"/>
</dbReference>
<evidence type="ECO:0000313" key="15">
    <source>
        <dbReference type="RefSeq" id="XP_038818098.1"/>
    </source>
</evidence>
<dbReference type="Proteomes" id="UP000808372">
    <property type="component" value="Chromosome 23"/>
</dbReference>
<evidence type="ECO:0000256" key="9">
    <source>
        <dbReference type="ARBA" id="ARBA00023157"/>
    </source>
</evidence>
<proteinExistence type="predicted"/>
<evidence type="ECO:0000256" key="6">
    <source>
        <dbReference type="ARBA" id="ARBA00022989"/>
    </source>
</evidence>
<dbReference type="KEGG" id="snh:120018961"/>
<dbReference type="InterPro" id="IPR050939">
    <property type="entry name" value="Olfactory_GPCR1"/>
</dbReference>
<evidence type="ECO:0000256" key="10">
    <source>
        <dbReference type="ARBA" id="ARBA00023170"/>
    </source>
</evidence>
<dbReference type="GeneID" id="120018961"/>
<keyword evidence="10" id="KW-0675">Receptor</keyword>
<accession>A0A8U0P3R7</accession>
<feature type="transmembrane region" description="Helical" evidence="13">
    <location>
        <begin position="87"/>
        <end position="107"/>
    </location>
</feature>
<name>A0A8U0P3R7_SALNM</name>
<evidence type="ECO:0000256" key="11">
    <source>
        <dbReference type="ARBA" id="ARBA00023180"/>
    </source>
</evidence>
<keyword evidence="4 13" id="KW-0812">Transmembrane</keyword>
<keyword evidence="2" id="KW-1003">Cell membrane</keyword>
<keyword evidence="3" id="KW-0716">Sensory transduction</keyword>
<comment type="subcellular location">
    <subcellularLocation>
        <location evidence="1">Cell membrane</location>
        <topology evidence="1">Multi-pass membrane protein</topology>
    </subcellularLocation>
</comment>
<evidence type="ECO:0000256" key="5">
    <source>
        <dbReference type="ARBA" id="ARBA00022725"/>
    </source>
</evidence>
<evidence type="ECO:0000256" key="3">
    <source>
        <dbReference type="ARBA" id="ARBA00022606"/>
    </source>
</evidence>
<evidence type="ECO:0000256" key="13">
    <source>
        <dbReference type="SAM" id="Phobius"/>
    </source>
</evidence>
<keyword evidence="7" id="KW-0297">G-protein coupled receptor</keyword>
<gene>
    <name evidence="15" type="primary">LOC120018961</name>
</gene>
<keyword evidence="9" id="KW-1015">Disulfide bond</keyword>
<evidence type="ECO:0000256" key="7">
    <source>
        <dbReference type="ARBA" id="ARBA00023040"/>
    </source>
</evidence>
<organism evidence="14 15">
    <name type="scientific">Salvelinus namaycush</name>
    <name type="common">Lake trout</name>
    <name type="synonym">Salmo namaycush</name>
    <dbReference type="NCBI Taxonomy" id="8040"/>
    <lineage>
        <taxon>Eukaryota</taxon>
        <taxon>Metazoa</taxon>
        <taxon>Chordata</taxon>
        <taxon>Craniata</taxon>
        <taxon>Vertebrata</taxon>
        <taxon>Euteleostomi</taxon>
        <taxon>Actinopterygii</taxon>
        <taxon>Neopterygii</taxon>
        <taxon>Teleostei</taxon>
        <taxon>Protacanthopterygii</taxon>
        <taxon>Salmoniformes</taxon>
        <taxon>Salmonidae</taxon>
        <taxon>Salmoninae</taxon>
        <taxon>Salvelinus</taxon>
    </lineage>
</organism>
<dbReference type="GO" id="GO:0005886">
    <property type="term" value="C:plasma membrane"/>
    <property type="evidence" value="ECO:0007669"/>
    <property type="project" value="UniProtKB-SubCell"/>
</dbReference>
<reference evidence="15" key="1">
    <citation type="submission" date="2025-08" db="UniProtKB">
        <authorList>
            <consortium name="RefSeq"/>
        </authorList>
    </citation>
    <scope>IDENTIFICATION</scope>
    <source>
        <tissue evidence="15">White muscle</tissue>
    </source>
</reference>
<dbReference type="InterPro" id="IPR000725">
    <property type="entry name" value="Olfact_rcpt"/>
</dbReference>
<evidence type="ECO:0000256" key="12">
    <source>
        <dbReference type="ARBA" id="ARBA00023224"/>
    </source>
</evidence>
<dbReference type="GO" id="GO:0004930">
    <property type="term" value="F:G protein-coupled receptor activity"/>
    <property type="evidence" value="ECO:0007669"/>
    <property type="project" value="UniProtKB-KW"/>
</dbReference>
<dbReference type="Pfam" id="PF13853">
    <property type="entry name" value="7tm_4"/>
    <property type="match status" value="1"/>
</dbReference>
<keyword evidence="14" id="KW-1185">Reference proteome</keyword>
<protein>
    <submittedName>
        <fullName evidence="15">Olfactory receptor 10G4-like</fullName>
    </submittedName>
</protein>
<dbReference type="GO" id="GO:0004984">
    <property type="term" value="F:olfactory receptor activity"/>
    <property type="evidence" value="ECO:0007669"/>
    <property type="project" value="InterPro"/>
</dbReference>
<keyword evidence="6 13" id="KW-1133">Transmembrane helix</keyword>
<keyword evidence="12" id="KW-0807">Transducer</keyword>
<dbReference type="AlphaFoldDB" id="A0A8U0P3R7"/>
<dbReference type="PANTHER" id="PTHR24242:SF359">
    <property type="entry name" value="ODORANT RECEPTOR-RELATED"/>
    <property type="match status" value="1"/>
</dbReference>
<feature type="transmembrane region" description="Helical" evidence="13">
    <location>
        <begin position="45"/>
        <end position="66"/>
    </location>
</feature>
<dbReference type="SUPFAM" id="SSF81321">
    <property type="entry name" value="Family A G protein-coupled receptor-like"/>
    <property type="match status" value="1"/>
</dbReference>
<sequence>MEPFAIALMAYDRLIAISYPLRYQTILTNTNVSLVRAACVNLSHYFNAISALAATVLWGNLALIIFSYMKIVYAVMQISSSKDRRKTFNTCVSHMIVVACFFIPKVLRFEGA</sequence>
<evidence type="ECO:0000256" key="8">
    <source>
        <dbReference type="ARBA" id="ARBA00023136"/>
    </source>
</evidence>
<keyword evidence="5" id="KW-0552">Olfaction</keyword>
<keyword evidence="11" id="KW-0325">Glycoprotein</keyword>
<keyword evidence="8 13" id="KW-0472">Membrane</keyword>
<evidence type="ECO:0000256" key="4">
    <source>
        <dbReference type="ARBA" id="ARBA00022692"/>
    </source>
</evidence>